<accession>A0A1I1JHC0</accession>
<dbReference type="STRING" id="1123010.SAMN02745724_01740"/>
<keyword evidence="2" id="KW-1185">Reference proteome</keyword>
<dbReference type="RefSeq" id="WP_091982816.1">
    <property type="nucleotide sequence ID" value="NZ_FOLO01000010.1"/>
</dbReference>
<evidence type="ECO:0000313" key="1">
    <source>
        <dbReference type="EMBL" id="SFC47561.1"/>
    </source>
</evidence>
<gene>
    <name evidence="1" type="ORF">SAMN02745724_01740</name>
</gene>
<reference evidence="1 2" key="1">
    <citation type="submission" date="2016-10" db="EMBL/GenBank/DDBJ databases">
        <authorList>
            <person name="de Groot N.N."/>
        </authorList>
    </citation>
    <scope>NUCLEOTIDE SEQUENCE [LARGE SCALE GENOMIC DNA]</scope>
    <source>
        <strain evidence="1 2">DSM 6059</strain>
    </source>
</reference>
<dbReference type="EMBL" id="FOLO01000010">
    <property type="protein sequence ID" value="SFC47561.1"/>
    <property type="molecule type" value="Genomic_DNA"/>
</dbReference>
<dbReference type="AlphaFoldDB" id="A0A1I1JHC0"/>
<sequence length="265" mass="30895">MNITNIGQIFNYLAEHKVIRSYEKKGIRRSTVERELAKLLDNHLHRLDDLDEFLSTQGMQLKTLNTQEYGIANQGRVYVLIRQLGENESPAHLQTKQVWEMFKGKSRKDTQKNIVIWTSYLYLHLLHFLYTLDNRPVEGISAFGDTWIDHDIFKEDIIKSIDELRQSKASGPYAESKIYECLCNFKDTEITTRVGRFFTNLIKFGILEQVVDTELRMSRSDTARVIYRQTLWSAVDVAENFNRYASLLIQAPTDNKVYQLSKVSS</sequence>
<dbReference type="OrthoDB" id="9148850at2"/>
<evidence type="ECO:0000313" key="2">
    <source>
        <dbReference type="Proteomes" id="UP000198862"/>
    </source>
</evidence>
<proteinExistence type="predicted"/>
<protein>
    <submittedName>
        <fullName evidence="1">Uncharacterized protein</fullName>
    </submittedName>
</protein>
<dbReference type="Proteomes" id="UP000198862">
    <property type="component" value="Unassembled WGS sequence"/>
</dbReference>
<name>A0A1I1JHC0_9GAMM</name>
<organism evidence="1 2">
    <name type="scientific">Pseudoalteromonas denitrificans DSM 6059</name>
    <dbReference type="NCBI Taxonomy" id="1123010"/>
    <lineage>
        <taxon>Bacteria</taxon>
        <taxon>Pseudomonadati</taxon>
        <taxon>Pseudomonadota</taxon>
        <taxon>Gammaproteobacteria</taxon>
        <taxon>Alteromonadales</taxon>
        <taxon>Pseudoalteromonadaceae</taxon>
        <taxon>Pseudoalteromonas</taxon>
    </lineage>
</organism>